<evidence type="ECO:0000256" key="4">
    <source>
        <dbReference type="ARBA" id="ARBA00023110"/>
    </source>
</evidence>
<dbReference type="InterPro" id="IPR011990">
    <property type="entry name" value="TPR-like_helical_dom_sf"/>
</dbReference>
<feature type="transmembrane region" description="Helical" evidence="8">
    <location>
        <begin position="27"/>
        <end position="45"/>
    </location>
</feature>
<dbReference type="InterPro" id="IPR050245">
    <property type="entry name" value="PrsA_foldase"/>
</dbReference>
<dbReference type="AlphaFoldDB" id="A0A937W319"/>
<evidence type="ECO:0000313" key="10">
    <source>
        <dbReference type="EMBL" id="MBM3224825.1"/>
    </source>
</evidence>
<dbReference type="InterPro" id="IPR000297">
    <property type="entry name" value="PPIase_PpiC"/>
</dbReference>
<keyword evidence="8" id="KW-0812">Transmembrane</keyword>
<dbReference type="InterPro" id="IPR019734">
    <property type="entry name" value="TPR_rpt"/>
</dbReference>
<proteinExistence type="predicted"/>
<keyword evidence="3" id="KW-0732">Signal</keyword>
<organism evidence="10 11">
    <name type="scientific">Tectimicrobiota bacterium</name>
    <dbReference type="NCBI Taxonomy" id="2528274"/>
    <lineage>
        <taxon>Bacteria</taxon>
        <taxon>Pseudomonadati</taxon>
        <taxon>Nitrospinota/Tectimicrobiota group</taxon>
        <taxon>Candidatus Tectimicrobiota</taxon>
    </lineage>
</organism>
<dbReference type="SMART" id="SM00028">
    <property type="entry name" value="TPR"/>
    <property type="match status" value="5"/>
</dbReference>
<evidence type="ECO:0000259" key="9">
    <source>
        <dbReference type="PROSITE" id="PS50198"/>
    </source>
</evidence>
<accession>A0A937W319</accession>
<dbReference type="SUPFAM" id="SSF48452">
    <property type="entry name" value="TPR-like"/>
    <property type="match status" value="1"/>
</dbReference>
<comment type="catalytic activity">
    <reaction evidence="1">
        <text>[protein]-peptidylproline (omega=180) = [protein]-peptidylproline (omega=0)</text>
        <dbReference type="Rhea" id="RHEA:16237"/>
        <dbReference type="Rhea" id="RHEA-COMP:10747"/>
        <dbReference type="Rhea" id="RHEA-COMP:10748"/>
        <dbReference type="ChEBI" id="CHEBI:83833"/>
        <dbReference type="ChEBI" id="CHEBI:83834"/>
        <dbReference type="EC" id="5.2.1.8"/>
    </reaction>
</comment>
<dbReference type="PROSITE" id="PS50198">
    <property type="entry name" value="PPIC_PPIASE_2"/>
    <property type="match status" value="1"/>
</dbReference>
<sequence length="333" mass="37441">MEAMTPVWDIGAGSQPQRADRHARTCIFGWLSVLLLCLGTVELVMAQEERALRRIVVDDRQTAQDILQQLRQGASFSALARARSLGAEASQWGYSGTVRLSEMQPAMRAVVQKLKEGQTSDVLELGRQFVILKAISPRIARHFEAAEQAERAKKFPQALQEIQAALRLEEDNVQAHMKLGLIEQGTKKFGEAIRHFEKAQQYAPQEAQVALFVATAYTHAATESQNTAQAEKAMQAFQRVLQLDGRYAPSVHFGLGKVYLLALRQPDKAIDYLTKAAEATTSVAEPHRLLIKAYYDMQRYEQAWQTLRRAQDMGFDFPDLLAALQKTKQQSQR</sequence>
<keyword evidence="8" id="KW-0472">Membrane</keyword>
<dbReference type="Gene3D" id="1.25.40.10">
    <property type="entry name" value="Tetratricopeptide repeat domain"/>
    <property type="match status" value="2"/>
</dbReference>
<dbReference type="Pfam" id="PF00639">
    <property type="entry name" value="Rotamase"/>
    <property type="match status" value="1"/>
</dbReference>
<dbReference type="PANTHER" id="PTHR47245">
    <property type="entry name" value="PEPTIDYLPROLYL ISOMERASE"/>
    <property type="match status" value="1"/>
</dbReference>
<evidence type="ECO:0000256" key="3">
    <source>
        <dbReference type="ARBA" id="ARBA00022729"/>
    </source>
</evidence>
<dbReference type="SUPFAM" id="SSF54534">
    <property type="entry name" value="FKBP-like"/>
    <property type="match status" value="1"/>
</dbReference>
<keyword evidence="7" id="KW-0802">TPR repeat</keyword>
<evidence type="ECO:0000256" key="6">
    <source>
        <dbReference type="PROSITE-ProRule" id="PRU00278"/>
    </source>
</evidence>
<evidence type="ECO:0000256" key="8">
    <source>
        <dbReference type="SAM" id="Phobius"/>
    </source>
</evidence>
<keyword evidence="5 6" id="KW-0413">Isomerase</keyword>
<evidence type="ECO:0000256" key="2">
    <source>
        <dbReference type="ARBA" id="ARBA00013194"/>
    </source>
</evidence>
<dbReference type="PROSITE" id="PS50005">
    <property type="entry name" value="TPR"/>
    <property type="match status" value="1"/>
</dbReference>
<evidence type="ECO:0000256" key="5">
    <source>
        <dbReference type="ARBA" id="ARBA00023235"/>
    </source>
</evidence>
<dbReference type="EC" id="5.2.1.8" evidence="2"/>
<evidence type="ECO:0000256" key="7">
    <source>
        <dbReference type="PROSITE-ProRule" id="PRU00339"/>
    </source>
</evidence>
<protein>
    <recommendedName>
        <fullName evidence="2">peptidylprolyl isomerase</fullName>
        <ecNumber evidence="2">5.2.1.8</ecNumber>
    </recommendedName>
</protein>
<reference evidence="10" key="1">
    <citation type="submission" date="2019-03" db="EMBL/GenBank/DDBJ databases">
        <title>Lake Tanganyika Metagenome-Assembled Genomes (MAGs).</title>
        <authorList>
            <person name="Tran P."/>
        </authorList>
    </citation>
    <scope>NUCLEOTIDE SEQUENCE</scope>
    <source>
        <strain evidence="10">K_DeepCast_65m_m2_066</strain>
    </source>
</reference>
<dbReference type="PANTHER" id="PTHR47245:SF1">
    <property type="entry name" value="FOLDASE PROTEIN PRSA"/>
    <property type="match status" value="1"/>
</dbReference>
<dbReference type="Proteomes" id="UP000712673">
    <property type="component" value="Unassembled WGS sequence"/>
</dbReference>
<evidence type="ECO:0000256" key="1">
    <source>
        <dbReference type="ARBA" id="ARBA00000971"/>
    </source>
</evidence>
<feature type="domain" description="PpiC" evidence="9">
    <location>
        <begin position="47"/>
        <end position="136"/>
    </location>
</feature>
<keyword evidence="8" id="KW-1133">Transmembrane helix</keyword>
<dbReference type="Gene3D" id="3.10.50.40">
    <property type="match status" value="1"/>
</dbReference>
<name>A0A937W319_UNCTE</name>
<dbReference type="InterPro" id="IPR046357">
    <property type="entry name" value="PPIase_dom_sf"/>
</dbReference>
<evidence type="ECO:0000313" key="11">
    <source>
        <dbReference type="Proteomes" id="UP000712673"/>
    </source>
</evidence>
<dbReference type="GO" id="GO:0003755">
    <property type="term" value="F:peptidyl-prolyl cis-trans isomerase activity"/>
    <property type="evidence" value="ECO:0007669"/>
    <property type="project" value="UniProtKB-KW"/>
</dbReference>
<dbReference type="Pfam" id="PF13181">
    <property type="entry name" value="TPR_8"/>
    <property type="match status" value="1"/>
</dbReference>
<comment type="caution">
    <text evidence="10">The sequence shown here is derived from an EMBL/GenBank/DDBJ whole genome shotgun (WGS) entry which is preliminary data.</text>
</comment>
<keyword evidence="4 6" id="KW-0697">Rotamase</keyword>
<dbReference type="EMBL" id="VGLS01000413">
    <property type="protein sequence ID" value="MBM3224825.1"/>
    <property type="molecule type" value="Genomic_DNA"/>
</dbReference>
<feature type="repeat" description="TPR" evidence="7">
    <location>
        <begin position="173"/>
        <end position="206"/>
    </location>
</feature>
<gene>
    <name evidence="10" type="ORF">FJZ47_13610</name>
</gene>